<keyword evidence="2" id="KW-1185">Reference proteome</keyword>
<sequence>MVKLLIGHKGSGKTNQMVQLANDCIEKGAGSIIFINKNHRLMYELNYKIRVICMEDFEHITNIDEYIGFLYGIISSDHDIETIFIDSILTVSYT</sequence>
<feature type="non-terminal residue" evidence="1">
    <location>
        <position position="94"/>
    </location>
</feature>
<reference evidence="1" key="1">
    <citation type="submission" date="2020-08" db="EMBL/GenBank/DDBJ databases">
        <authorList>
            <person name="Liu C."/>
            <person name="Sun Q."/>
        </authorList>
    </citation>
    <scope>NUCLEOTIDE SEQUENCE</scope>
    <source>
        <strain evidence="1">BX16</strain>
    </source>
</reference>
<comment type="caution">
    <text evidence="1">The sequence shown here is derived from an EMBL/GenBank/DDBJ whole genome shotgun (WGS) entry which is preliminary data.</text>
</comment>
<name>A0A923NAT3_9FIRM</name>
<organism evidence="1 2">
    <name type="scientific">Lentihominibacter faecis</name>
    <dbReference type="NCBI Taxonomy" id="2764712"/>
    <lineage>
        <taxon>Bacteria</taxon>
        <taxon>Bacillati</taxon>
        <taxon>Bacillota</taxon>
        <taxon>Clostridia</taxon>
        <taxon>Peptostreptococcales</taxon>
        <taxon>Anaerovoracaceae</taxon>
        <taxon>Lentihominibacter</taxon>
    </lineage>
</organism>
<protein>
    <submittedName>
        <fullName evidence="1">Uncharacterized protein</fullName>
    </submittedName>
</protein>
<evidence type="ECO:0000313" key="2">
    <source>
        <dbReference type="Proteomes" id="UP000644115"/>
    </source>
</evidence>
<dbReference type="SUPFAM" id="SSF52540">
    <property type="entry name" value="P-loop containing nucleoside triphosphate hydrolases"/>
    <property type="match status" value="1"/>
</dbReference>
<gene>
    <name evidence="1" type="ORF">H8876_04940</name>
</gene>
<dbReference type="AlphaFoldDB" id="A0A923NAT3"/>
<accession>A0A923NAT3</accession>
<proteinExistence type="predicted"/>
<dbReference type="InterPro" id="IPR027417">
    <property type="entry name" value="P-loop_NTPase"/>
</dbReference>
<dbReference type="EMBL" id="JACRWC010000061">
    <property type="protein sequence ID" value="MBC5999340.1"/>
    <property type="molecule type" value="Genomic_DNA"/>
</dbReference>
<evidence type="ECO:0000313" key="1">
    <source>
        <dbReference type="EMBL" id="MBC5999340.1"/>
    </source>
</evidence>
<dbReference type="Proteomes" id="UP000644115">
    <property type="component" value="Unassembled WGS sequence"/>
</dbReference>